<dbReference type="EMBL" id="FOKG01000011">
    <property type="protein sequence ID" value="SFB42955.1"/>
    <property type="molecule type" value="Genomic_DNA"/>
</dbReference>
<feature type="transmembrane region" description="Helical" evidence="1">
    <location>
        <begin position="174"/>
        <end position="197"/>
    </location>
</feature>
<evidence type="ECO:0000313" key="2">
    <source>
        <dbReference type="EMBL" id="SFB42955.1"/>
    </source>
</evidence>
<feature type="transmembrane region" description="Helical" evidence="1">
    <location>
        <begin position="29"/>
        <end position="47"/>
    </location>
</feature>
<keyword evidence="1" id="KW-1133">Transmembrane helix</keyword>
<reference evidence="3" key="1">
    <citation type="submission" date="2016-10" db="EMBL/GenBank/DDBJ databases">
        <authorList>
            <person name="Varghese N."/>
            <person name="Submissions S."/>
        </authorList>
    </citation>
    <scope>NUCLEOTIDE SEQUENCE [LARGE SCALE GENOMIC DNA]</scope>
    <source>
        <strain evidence="3">CGMCC 4.3568</strain>
    </source>
</reference>
<organism evidence="2 3">
    <name type="scientific">Amycolatopsis marina</name>
    <dbReference type="NCBI Taxonomy" id="490629"/>
    <lineage>
        <taxon>Bacteria</taxon>
        <taxon>Bacillati</taxon>
        <taxon>Actinomycetota</taxon>
        <taxon>Actinomycetes</taxon>
        <taxon>Pseudonocardiales</taxon>
        <taxon>Pseudonocardiaceae</taxon>
        <taxon>Amycolatopsis</taxon>
    </lineage>
</organism>
<name>A0A1I1AXY8_9PSEU</name>
<evidence type="ECO:0000313" key="3">
    <source>
        <dbReference type="Proteomes" id="UP000243799"/>
    </source>
</evidence>
<feature type="transmembrane region" description="Helical" evidence="1">
    <location>
        <begin position="67"/>
        <end position="86"/>
    </location>
</feature>
<keyword evidence="3" id="KW-1185">Reference proteome</keyword>
<feature type="transmembrane region" description="Helical" evidence="1">
    <location>
        <begin position="203"/>
        <end position="224"/>
    </location>
</feature>
<keyword evidence="1" id="KW-0812">Transmembrane</keyword>
<feature type="transmembrane region" description="Helical" evidence="1">
    <location>
        <begin position="98"/>
        <end position="121"/>
    </location>
</feature>
<feature type="transmembrane region" description="Helical" evidence="1">
    <location>
        <begin position="133"/>
        <end position="162"/>
    </location>
</feature>
<dbReference type="AlphaFoldDB" id="A0A1I1AXY8"/>
<protein>
    <submittedName>
        <fullName evidence="2">Uncharacterized protein</fullName>
    </submittedName>
</protein>
<dbReference type="Proteomes" id="UP000243799">
    <property type="component" value="Unassembled WGS sequence"/>
</dbReference>
<accession>A0A1I1AXY8</accession>
<sequence>MLLPWLTAKFLFKPRVGPLRKDRILDRLAFWRSVVGMAVIMATTYRYQEAWEVPGKNLLKALQTGALALLLPPLSFLVILVVTRPGRRTRLLPGARRLLGRAALALISFFLPFLLIVVGGANVNITNPHPGAAVVFILAIPLMIASAFWFYCFWCCTIYWAARTGFWTGEIHPLLAPIGTTVLMLLISGAEIIWGGADTVPHPLWLTLNLCGIATALVLAFSEYRHLRASGYRLREGPEPVISRQACDHPEEPATPAGRT</sequence>
<evidence type="ECO:0000256" key="1">
    <source>
        <dbReference type="SAM" id="Phobius"/>
    </source>
</evidence>
<proteinExistence type="predicted"/>
<gene>
    <name evidence="2" type="ORF">SAMN05216266_11140</name>
</gene>
<keyword evidence="1" id="KW-0472">Membrane</keyword>